<dbReference type="HOGENOM" id="CLU_136062_0_0_9"/>
<proteinExistence type="predicted"/>
<protein>
    <submittedName>
        <fullName evidence="1">Uncharacterized protein</fullName>
    </submittedName>
</protein>
<dbReference type="RefSeq" id="WP_013810641.1">
    <property type="nucleotide sequence ID" value="NC_015565.1"/>
</dbReference>
<evidence type="ECO:0000313" key="1">
    <source>
        <dbReference type="EMBL" id="AEF95089.1"/>
    </source>
</evidence>
<dbReference type="AlphaFoldDB" id="F6B2Y1"/>
<organism evidence="1 2">
    <name type="scientific">Desulfotomaculum nigrificans (strain DSM 14880 / VKM B-2319 / CO-1-SRB)</name>
    <name type="common">Desulfotomaculum carboxydivorans</name>
    <dbReference type="NCBI Taxonomy" id="868595"/>
    <lineage>
        <taxon>Bacteria</taxon>
        <taxon>Bacillati</taxon>
        <taxon>Bacillota</taxon>
        <taxon>Clostridia</taxon>
        <taxon>Eubacteriales</taxon>
        <taxon>Desulfotomaculaceae</taxon>
        <taxon>Desulfotomaculum</taxon>
    </lineage>
</organism>
<evidence type="ECO:0000313" key="2">
    <source>
        <dbReference type="Proteomes" id="UP000009226"/>
    </source>
</evidence>
<sequence>MNDLVDKKIERYETLLREMWAASETYLGAFSVKLLVERVVWDLSAEYREIELLHCHEGGISCAEIAASMKENPNLPVDDIFMKFITRYVEILAKLIGSEKTDKVAKKLKEEFGNIPFYSEEE</sequence>
<reference evidence="1" key="1">
    <citation type="submission" date="2011-05" db="EMBL/GenBank/DDBJ databases">
        <title>Complete sequence of Desulfotomaculum carboxydivorans CO-1-SRB.</title>
        <authorList>
            <consortium name="US DOE Joint Genome Institute"/>
            <person name="Lucas S."/>
            <person name="Han J."/>
            <person name="Lapidus A."/>
            <person name="Cheng J.-F."/>
            <person name="Goodwin L."/>
            <person name="Pitluck S."/>
            <person name="Peters L."/>
            <person name="Mikhailova N."/>
            <person name="Lu M."/>
            <person name="Han C."/>
            <person name="Tapia R."/>
            <person name="Land M."/>
            <person name="Hauser L."/>
            <person name="Kyrpides N."/>
            <person name="Ivanova N."/>
            <person name="Pagani I."/>
            <person name="Stams A."/>
            <person name="Plugge C."/>
            <person name="Muyzer G."/>
            <person name="Kuever J."/>
            <person name="Parshina S."/>
            <person name="Ivanova A."/>
            <person name="Nazina T."/>
            <person name="Woyke T."/>
        </authorList>
    </citation>
    <scope>NUCLEOTIDE SEQUENCE [LARGE SCALE GENOMIC DNA]</scope>
    <source>
        <strain evidence="1">CO-1-SRB</strain>
    </source>
</reference>
<keyword evidence="2" id="KW-1185">Reference proteome</keyword>
<dbReference type="eggNOG" id="ENOG5033H96">
    <property type="taxonomic scope" value="Bacteria"/>
</dbReference>
<dbReference type="Proteomes" id="UP000009226">
    <property type="component" value="Chromosome"/>
</dbReference>
<dbReference type="STRING" id="868595.Desca_2252"/>
<accession>F6B2Y1</accession>
<gene>
    <name evidence="1" type="ordered locus">Desca_2252</name>
</gene>
<dbReference type="KEGG" id="dca:Desca_2252"/>
<name>F6B2Y1_DESCC</name>
<dbReference type="EMBL" id="CP002736">
    <property type="protein sequence ID" value="AEF95089.1"/>
    <property type="molecule type" value="Genomic_DNA"/>
</dbReference>